<dbReference type="Proteomes" id="UP000324222">
    <property type="component" value="Unassembled WGS sequence"/>
</dbReference>
<name>A0A5B7HJZ7_PORTR</name>
<comment type="caution">
    <text evidence="1">The sequence shown here is derived from an EMBL/GenBank/DDBJ whole genome shotgun (WGS) entry which is preliminary data.</text>
</comment>
<protein>
    <submittedName>
        <fullName evidence="1">Uncharacterized protein</fullName>
    </submittedName>
</protein>
<evidence type="ECO:0000313" key="2">
    <source>
        <dbReference type="Proteomes" id="UP000324222"/>
    </source>
</evidence>
<reference evidence="1 2" key="1">
    <citation type="submission" date="2019-05" db="EMBL/GenBank/DDBJ databases">
        <title>Another draft genome of Portunus trituberculatus and its Hox gene families provides insights of decapod evolution.</title>
        <authorList>
            <person name="Jeong J.-H."/>
            <person name="Song I."/>
            <person name="Kim S."/>
            <person name="Choi T."/>
            <person name="Kim D."/>
            <person name="Ryu S."/>
            <person name="Kim W."/>
        </authorList>
    </citation>
    <scope>NUCLEOTIDE SEQUENCE [LARGE SCALE GENOMIC DNA]</scope>
    <source>
        <tissue evidence="1">Muscle</tissue>
    </source>
</reference>
<dbReference type="EMBL" id="VSRR010030458">
    <property type="protein sequence ID" value="MPC70059.1"/>
    <property type="molecule type" value="Genomic_DNA"/>
</dbReference>
<accession>A0A5B7HJZ7</accession>
<evidence type="ECO:0000313" key="1">
    <source>
        <dbReference type="EMBL" id="MPC70059.1"/>
    </source>
</evidence>
<gene>
    <name evidence="1" type="ORF">E2C01_064298</name>
</gene>
<sequence>MQGLAARDINVVVKSPGTPENVITVEEQGGAEGVGEHVITAEGAAYLTNTGRVRAAQRLVFTASRVAAI</sequence>
<organism evidence="1 2">
    <name type="scientific">Portunus trituberculatus</name>
    <name type="common">Swimming crab</name>
    <name type="synonym">Neptunus trituberculatus</name>
    <dbReference type="NCBI Taxonomy" id="210409"/>
    <lineage>
        <taxon>Eukaryota</taxon>
        <taxon>Metazoa</taxon>
        <taxon>Ecdysozoa</taxon>
        <taxon>Arthropoda</taxon>
        <taxon>Crustacea</taxon>
        <taxon>Multicrustacea</taxon>
        <taxon>Malacostraca</taxon>
        <taxon>Eumalacostraca</taxon>
        <taxon>Eucarida</taxon>
        <taxon>Decapoda</taxon>
        <taxon>Pleocyemata</taxon>
        <taxon>Brachyura</taxon>
        <taxon>Eubrachyura</taxon>
        <taxon>Portunoidea</taxon>
        <taxon>Portunidae</taxon>
        <taxon>Portuninae</taxon>
        <taxon>Portunus</taxon>
    </lineage>
</organism>
<proteinExistence type="predicted"/>
<keyword evidence="2" id="KW-1185">Reference proteome</keyword>
<dbReference type="AlphaFoldDB" id="A0A5B7HJZ7"/>